<dbReference type="Pfam" id="PF01381">
    <property type="entry name" value="HTH_3"/>
    <property type="match status" value="1"/>
</dbReference>
<dbReference type="PANTHER" id="PTHR46558">
    <property type="entry name" value="TRACRIPTIONAL REGULATORY PROTEIN-RELATED-RELATED"/>
    <property type="match status" value="1"/>
</dbReference>
<keyword evidence="2" id="KW-0812">Transmembrane</keyword>
<name>A0A0R1W3H7_9LACO</name>
<dbReference type="STRING" id="1423807.FD16_GL000232"/>
<dbReference type="PATRIC" id="fig|1423807.3.peg.234"/>
<dbReference type="EMBL" id="AZGF01000010">
    <property type="protein sequence ID" value="KRM12157.1"/>
    <property type="molecule type" value="Genomic_DNA"/>
</dbReference>
<protein>
    <submittedName>
        <fullName evidence="4">Transcriptional regulator</fullName>
    </submittedName>
</protein>
<organism evidence="4 5">
    <name type="scientific">Paucilactobacillus suebicus DSM 5007 = KCTC 3549</name>
    <dbReference type="NCBI Taxonomy" id="1423807"/>
    <lineage>
        <taxon>Bacteria</taxon>
        <taxon>Bacillati</taxon>
        <taxon>Bacillota</taxon>
        <taxon>Bacilli</taxon>
        <taxon>Lactobacillales</taxon>
        <taxon>Lactobacillaceae</taxon>
        <taxon>Paucilactobacillus</taxon>
    </lineage>
</organism>
<accession>A0A0R1W3H7</accession>
<dbReference type="SMART" id="SM00530">
    <property type="entry name" value="HTH_XRE"/>
    <property type="match status" value="1"/>
</dbReference>
<keyword evidence="2" id="KW-0472">Membrane</keyword>
<dbReference type="PROSITE" id="PS50943">
    <property type="entry name" value="HTH_CROC1"/>
    <property type="match status" value="1"/>
</dbReference>
<dbReference type="Gene3D" id="1.10.260.40">
    <property type="entry name" value="lambda repressor-like DNA-binding domains"/>
    <property type="match status" value="1"/>
</dbReference>
<evidence type="ECO:0000256" key="1">
    <source>
        <dbReference type="ARBA" id="ARBA00023125"/>
    </source>
</evidence>
<reference evidence="4 5" key="1">
    <citation type="journal article" date="2015" name="Genome Announc.">
        <title>Expanding the biotechnology potential of lactobacilli through comparative genomics of 213 strains and associated genera.</title>
        <authorList>
            <person name="Sun Z."/>
            <person name="Harris H.M."/>
            <person name="McCann A."/>
            <person name="Guo C."/>
            <person name="Argimon S."/>
            <person name="Zhang W."/>
            <person name="Yang X."/>
            <person name="Jeffery I.B."/>
            <person name="Cooney J.C."/>
            <person name="Kagawa T.F."/>
            <person name="Liu W."/>
            <person name="Song Y."/>
            <person name="Salvetti E."/>
            <person name="Wrobel A."/>
            <person name="Rasinkangas P."/>
            <person name="Parkhill J."/>
            <person name="Rea M.C."/>
            <person name="O'Sullivan O."/>
            <person name="Ritari J."/>
            <person name="Douillard F.P."/>
            <person name="Paul Ross R."/>
            <person name="Yang R."/>
            <person name="Briner A.E."/>
            <person name="Felis G.E."/>
            <person name="de Vos W.M."/>
            <person name="Barrangou R."/>
            <person name="Klaenhammer T.R."/>
            <person name="Caufield P.W."/>
            <person name="Cui Y."/>
            <person name="Zhang H."/>
            <person name="O'Toole P.W."/>
        </authorList>
    </citation>
    <scope>NUCLEOTIDE SEQUENCE [LARGE SCALE GENOMIC DNA]</scope>
    <source>
        <strain evidence="4 5">DSM 5007</strain>
    </source>
</reference>
<dbReference type="AlphaFoldDB" id="A0A0R1W3H7"/>
<evidence type="ECO:0000313" key="5">
    <source>
        <dbReference type="Proteomes" id="UP000051820"/>
    </source>
</evidence>
<dbReference type="InterPro" id="IPR010982">
    <property type="entry name" value="Lambda_DNA-bd_dom_sf"/>
</dbReference>
<keyword evidence="2" id="KW-1133">Transmembrane helix</keyword>
<proteinExistence type="predicted"/>
<dbReference type="InterPro" id="IPR001387">
    <property type="entry name" value="Cro/C1-type_HTH"/>
</dbReference>
<dbReference type="PANTHER" id="PTHR46558:SF13">
    <property type="entry name" value="HTH-TYPE TRANSCRIPTIONAL REGULATOR IMMR"/>
    <property type="match status" value="1"/>
</dbReference>
<dbReference type="Proteomes" id="UP000051820">
    <property type="component" value="Unassembled WGS sequence"/>
</dbReference>
<evidence type="ECO:0000313" key="4">
    <source>
        <dbReference type="EMBL" id="KRM12157.1"/>
    </source>
</evidence>
<keyword evidence="1" id="KW-0238">DNA-binding</keyword>
<sequence>MKNTNLKFSNNLIKVRKDKKMSQEELASKLFLTRQSISKWETGESVPDMNNLIQLAQILDVGLDQLVLGIEPQSSLKVNRMQQAFSHIMEQDEADKDWHQNHRWRQWQYSHINNGWEWLARYWWVLFALIAMISYFISNFLGKPM</sequence>
<dbReference type="GO" id="GO:0003677">
    <property type="term" value="F:DNA binding"/>
    <property type="evidence" value="ECO:0007669"/>
    <property type="project" value="UniProtKB-KW"/>
</dbReference>
<dbReference type="CDD" id="cd00093">
    <property type="entry name" value="HTH_XRE"/>
    <property type="match status" value="1"/>
</dbReference>
<dbReference type="RefSeq" id="WP_010621373.1">
    <property type="nucleotide sequence ID" value="NZ_AZGF01000010.1"/>
</dbReference>
<evidence type="ECO:0000256" key="2">
    <source>
        <dbReference type="SAM" id="Phobius"/>
    </source>
</evidence>
<feature type="domain" description="HTH cro/C1-type" evidence="3">
    <location>
        <begin position="12"/>
        <end position="66"/>
    </location>
</feature>
<feature type="transmembrane region" description="Helical" evidence="2">
    <location>
        <begin position="122"/>
        <end position="142"/>
    </location>
</feature>
<evidence type="ECO:0000259" key="3">
    <source>
        <dbReference type="PROSITE" id="PS50943"/>
    </source>
</evidence>
<comment type="caution">
    <text evidence="4">The sequence shown here is derived from an EMBL/GenBank/DDBJ whole genome shotgun (WGS) entry which is preliminary data.</text>
</comment>
<dbReference type="eggNOG" id="COG1396">
    <property type="taxonomic scope" value="Bacteria"/>
</dbReference>
<dbReference type="SUPFAM" id="SSF47413">
    <property type="entry name" value="lambda repressor-like DNA-binding domains"/>
    <property type="match status" value="1"/>
</dbReference>
<keyword evidence="5" id="KW-1185">Reference proteome</keyword>
<gene>
    <name evidence="4" type="ORF">FD16_GL000232</name>
</gene>